<gene>
    <name evidence="1" type="ORF">ACFSUS_22550</name>
</gene>
<name>A0ABW5M8U4_9BACT</name>
<dbReference type="Proteomes" id="UP001597469">
    <property type="component" value="Unassembled WGS sequence"/>
</dbReference>
<comment type="caution">
    <text evidence="1">The sequence shown here is derived from an EMBL/GenBank/DDBJ whole genome shotgun (WGS) entry which is preliminary data.</text>
</comment>
<reference evidence="2" key="1">
    <citation type="journal article" date="2019" name="Int. J. Syst. Evol. Microbiol.">
        <title>The Global Catalogue of Microorganisms (GCM) 10K type strain sequencing project: providing services to taxonomists for standard genome sequencing and annotation.</title>
        <authorList>
            <consortium name="The Broad Institute Genomics Platform"/>
            <consortium name="The Broad Institute Genome Sequencing Center for Infectious Disease"/>
            <person name="Wu L."/>
            <person name="Ma J."/>
        </authorList>
    </citation>
    <scope>NUCLEOTIDE SEQUENCE [LARGE SCALE GENOMIC DNA]</scope>
    <source>
        <strain evidence="2">KCTC 42805</strain>
    </source>
</reference>
<dbReference type="EMBL" id="JBHULN010000018">
    <property type="protein sequence ID" value="MFD2573438.1"/>
    <property type="molecule type" value="Genomic_DNA"/>
</dbReference>
<proteinExistence type="predicted"/>
<protein>
    <recommendedName>
        <fullName evidence="3">Restriction endonuclease</fullName>
    </recommendedName>
</protein>
<accession>A0ABW5M8U4</accession>
<evidence type="ECO:0008006" key="3">
    <source>
        <dbReference type="Google" id="ProtNLM"/>
    </source>
</evidence>
<sequence>MDNLNAFIANILTVDYSDFANTMEVVEMVNETKTQVGINTWRIDIDWATAVFSSFSKTEIGTEYTQAFQGGSPKEPSVELTQYALSDLFCLPNEQRQAQIDRLSNLIRLWGNNGYTGIQSDYSVLHDAFDLVQGFRLSYFDEWLKDQKIITKNIPYGSNKIHLRRNFYNLFTWHIGKKISAVHYLIDAATIRAGAAAKPNAVTKANDHLSVFVIKSGRLSLLNQLLIYVEEERQDELASLIDGNPIDVPIGLNCQQVILGEIFYNQVKHPDKTDRLIQSDKTKLAKWICQNFRRVENGTVKEFSEPTILNYLKGKGFAQYQ</sequence>
<evidence type="ECO:0000313" key="2">
    <source>
        <dbReference type="Proteomes" id="UP001597469"/>
    </source>
</evidence>
<keyword evidence="2" id="KW-1185">Reference proteome</keyword>
<organism evidence="1 2">
    <name type="scientific">Spirosoma soli</name>
    <dbReference type="NCBI Taxonomy" id="1770529"/>
    <lineage>
        <taxon>Bacteria</taxon>
        <taxon>Pseudomonadati</taxon>
        <taxon>Bacteroidota</taxon>
        <taxon>Cytophagia</taxon>
        <taxon>Cytophagales</taxon>
        <taxon>Cytophagaceae</taxon>
        <taxon>Spirosoma</taxon>
    </lineage>
</organism>
<dbReference type="RefSeq" id="WP_381526114.1">
    <property type="nucleotide sequence ID" value="NZ_JBHULN010000018.1"/>
</dbReference>
<evidence type="ECO:0000313" key="1">
    <source>
        <dbReference type="EMBL" id="MFD2573438.1"/>
    </source>
</evidence>